<evidence type="ECO:0008006" key="3">
    <source>
        <dbReference type="Google" id="ProtNLM"/>
    </source>
</evidence>
<dbReference type="InterPro" id="IPR007344">
    <property type="entry name" value="GrpB/CoaE"/>
</dbReference>
<gene>
    <name evidence="1" type="ordered locus">Celf_3119</name>
</gene>
<dbReference type="eggNOG" id="COG2320">
    <property type="taxonomic scope" value="Bacteria"/>
</dbReference>
<dbReference type="RefSeq" id="WP_013772258.1">
    <property type="nucleotide sequence ID" value="NC_015514.1"/>
</dbReference>
<dbReference type="InterPro" id="IPR043519">
    <property type="entry name" value="NT_sf"/>
</dbReference>
<accession>F4GZR7</accession>
<dbReference type="STRING" id="590998.Celf_3119"/>
<sequence length="158" mass="17199">MLIFADDLRDAATAVVAAERARLRARGVPGELLWVGGSSVPGALTRGDVDLHLRVPPGDFVQVVETLRRDHVVVHPEIWCDTLATFAVDAPLPTGLAVTPVGSEHDVRFTRTWELLRADPALLAAYNRVKTEAETTAPDQYESRKSAFFDTLLDGDAP</sequence>
<dbReference type="EMBL" id="CP002666">
    <property type="protein sequence ID" value="AEE47233.1"/>
    <property type="molecule type" value="Genomic_DNA"/>
</dbReference>
<proteinExistence type="predicted"/>
<reference evidence="1 2" key="1">
    <citation type="submission" date="2011-04" db="EMBL/GenBank/DDBJ databases">
        <title>Complete sequence of Cellulomonas fimi ATCC 484.</title>
        <authorList>
            <consortium name="US DOE Joint Genome Institute"/>
            <person name="Lucas S."/>
            <person name="Han J."/>
            <person name="Lapidus A."/>
            <person name="Cheng J.-F."/>
            <person name="Goodwin L."/>
            <person name="Pitluck S."/>
            <person name="Peters L."/>
            <person name="Chertkov O."/>
            <person name="Detter J.C."/>
            <person name="Han C."/>
            <person name="Tapia R."/>
            <person name="Land M."/>
            <person name="Hauser L."/>
            <person name="Kyrpides N."/>
            <person name="Ivanova N."/>
            <person name="Ovchinnikova G."/>
            <person name="Pagani I."/>
            <person name="Mead D."/>
            <person name="Brumm P."/>
            <person name="Woyke T."/>
        </authorList>
    </citation>
    <scope>NUCLEOTIDE SEQUENCE [LARGE SCALE GENOMIC DNA]</scope>
    <source>
        <strain evidence="2">ATCC 484 / DSM 20113 / JCM 1341 / NBRC 15513 / NCIMB 8980 / NCTC 7547</strain>
    </source>
</reference>
<dbReference type="AlphaFoldDB" id="F4GZR7"/>
<dbReference type="SUPFAM" id="SSF81301">
    <property type="entry name" value="Nucleotidyltransferase"/>
    <property type="match status" value="1"/>
</dbReference>
<name>F4GZR7_CELFA</name>
<dbReference type="KEGG" id="cfi:Celf_3119"/>
<evidence type="ECO:0000313" key="1">
    <source>
        <dbReference type="EMBL" id="AEE47233.1"/>
    </source>
</evidence>
<dbReference type="HOGENOM" id="CLU_136761_0_0_11"/>
<dbReference type="Gene3D" id="3.30.460.10">
    <property type="entry name" value="Beta Polymerase, domain 2"/>
    <property type="match status" value="1"/>
</dbReference>
<dbReference type="Proteomes" id="UP000008460">
    <property type="component" value="Chromosome"/>
</dbReference>
<evidence type="ECO:0000313" key="2">
    <source>
        <dbReference type="Proteomes" id="UP000008460"/>
    </source>
</evidence>
<organism evidence="1 2">
    <name type="scientific">Cellulomonas fimi (strain ATCC 484 / DSM 20113 / JCM 1341 / CCUG 24087 / LMG 16345 / NBRC 15513 / NCIMB 8980 / NCTC 7547 / NRS-133)</name>
    <dbReference type="NCBI Taxonomy" id="590998"/>
    <lineage>
        <taxon>Bacteria</taxon>
        <taxon>Bacillati</taxon>
        <taxon>Actinomycetota</taxon>
        <taxon>Actinomycetes</taxon>
        <taxon>Micrococcales</taxon>
        <taxon>Cellulomonadaceae</taxon>
        <taxon>Cellulomonas</taxon>
    </lineage>
</organism>
<protein>
    <recommendedName>
        <fullName evidence="3">GrpB family protein</fullName>
    </recommendedName>
</protein>
<dbReference type="Pfam" id="PF04229">
    <property type="entry name" value="GrpB"/>
    <property type="match status" value="1"/>
</dbReference>
<keyword evidence="2" id="KW-1185">Reference proteome</keyword>